<sequence length="427" mass="48656">MLKFIKNAFIHVDVKEHLLTSYHCKTCMFYMIQNTSASLWHPNNLMLCIDLCLRQLLSWVECNNCPNYFLPEENMLLGRNLGPVQRHVAGVLHDLLKQKGRYIRRIPYESIGKNVLRVCQSLPMELDEPNRKTLITTFAHFAHVVEFVCIAVANHNISNLDLFKLSHGIRQEAANLVQLLYCSSLGNQLASQCLEQEIPDQEKLILAKEFLLLGSSSDVACGNLKLAALYLTQNNLDKMEEVLNHVDDNFTSIFADEDESTFSRIVHDEVSLAKLAQDYFALEVFHGPSDIHSIPKVLVLKMFRSTGSVWGVDRLVAHWIPIAQISPRLYLYFLQFQCFHLQVRVAQTLIALYNMMLMSKSTLQSLDTLLARTADVPWRPDFHCSALMYLTTATTPLNLLAYCLKQGKNGWNSGTKIGAPEDILRRK</sequence>
<feature type="domain" description="Mab-21-like HhH/H2TH-like" evidence="1">
    <location>
        <begin position="11"/>
        <end position="76"/>
    </location>
</feature>
<protein>
    <recommendedName>
        <fullName evidence="1">Mab-21-like HhH/H2TH-like domain-containing protein</fullName>
    </recommendedName>
</protein>
<dbReference type="Pfam" id="PF20266">
    <property type="entry name" value="Mab-21_C"/>
    <property type="match status" value="1"/>
</dbReference>
<reference evidence="2" key="2">
    <citation type="journal article" date="2021" name="Genome Biol. Evol.">
        <title>Developing a high-quality reference genome for a parasitic bivalve with doubly uniparental inheritance (Bivalvia: Unionida).</title>
        <authorList>
            <person name="Smith C.H."/>
        </authorList>
    </citation>
    <scope>NUCLEOTIDE SEQUENCE</scope>
    <source>
        <strain evidence="2">CHS0354</strain>
        <tissue evidence="2">Mantle</tissue>
    </source>
</reference>
<dbReference type="InterPro" id="IPR046906">
    <property type="entry name" value="Mab-21_HhH/H2TH-like"/>
</dbReference>
<evidence type="ECO:0000259" key="1">
    <source>
        <dbReference type="Pfam" id="PF20266"/>
    </source>
</evidence>
<comment type="caution">
    <text evidence="2">The sequence shown here is derived from an EMBL/GenBank/DDBJ whole genome shotgun (WGS) entry which is preliminary data.</text>
</comment>
<dbReference type="EMBL" id="JAEAOA010000519">
    <property type="protein sequence ID" value="KAK3603277.1"/>
    <property type="molecule type" value="Genomic_DNA"/>
</dbReference>
<evidence type="ECO:0000313" key="2">
    <source>
        <dbReference type="EMBL" id="KAK3603277.1"/>
    </source>
</evidence>
<dbReference type="Proteomes" id="UP001195483">
    <property type="component" value="Unassembled WGS sequence"/>
</dbReference>
<dbReference type="AlphaFoldDB" id="A0AAE0T3T1"/>
<accession>A0AAE0T3T1</accession>
<gene>
    <name evidence="2" type="ORF">CHS0354_007609</name>
</gene>
<reference evidence="2" key="1">
    <citation type="journal article" date="2021" name="Genome Biol. Evol.">
        <title>A High-Quality Reference Genome for a Parasitic Bivalve with Doubly Uniparental Inheritance (Bivalvia: Unionida).</title>
        <authorList>
            <person name="Smith C.H."/>
        </authorList>
    </citation>
    <scope>NUCLEOTIDE SEQUENCE</scope>
    <source>
        <strain evidence="2">CHS0354</strain>
    </source>
</reference>
<dbReference type="PANTHER" id="PTHR10656:SF70">
    <property type="entry name" value="PROTEIN MAB-21-RELATED"/>
    <property type="match status" value="1"/>
</dbReference>
<evidence type="ECO:0000313" key="3">
    <source>
        <dbReference type="Proteomes" id="UP001195483"/>
    </source>
</evidence>
<organism evidence="2 3">
    <name type="scientific">Potamilus streckersoni</name>
    <dbReference type="NCBI Taxonomy" id="2493646"/>
    <lineage>
        <taxon>Eukaryota</taxon>
        <taxon>Metazoa</taxon>
        <taxon>Spiralia</taxon>
        <taxon>Lophotrochozoa</taxon>
        <taxon>Mollusca</taxon>
        <taxon>Bivalvia</taxon>
        <taxon>Autobranchia</taxon>
        <taxon>Heteroconchia</taxon>
        <taxon>Palaeoheterodonta</taxon>
        <taxon>Unionida</taxon>
        <taxon>Unionoidea</taxon>
        <taxon>Unionidae</taxon>
        <taxon>Ambleminae</taxon>
        <taxon>Lampsilini</taxon>
        <taxon>Potamilus</taxon>
    </lineage>
</organism>
<keyword evidence="3" id="KW-1185">Reference proteome</keyword>
<reference evidence="2" key="3">
    <citation type="submission" date="2023-05" db="EMBL/GenBank/DDBJ databases">
        <authorList>
            <person name="Smith C.H."/>
        </authorList>
    </citation>
    <scope>NUCLEOTIDE SEQUENCE</scope>
    <source>
        <strain evidence="2">CHS0354</strain>
        <tissue evidence="2">Mantle</tissue>
    </source>
</reference>
<dbReference type="PANTHER" id="PTHR10656">
    <property type="entry name" value="CELL FATE DETERMINING PROTEIN MAB21-RELATED"/>
    <property type="match status" value="1"/>
</dbReference>
<dbReference type="Gene3D" id="1.10.1410.40">
    <property type="match status" value="1"/>
</dbReference>
<name>A0AAE0T3T1_9BIVA</name>
<proteinExistence type="predicted"/>